<dbReference type="PANTHER" id="PTHR10631">
    <property type="entry name" value="N 2 ,N 2 -DIMETHYLGUANOSINE TRNA METHYLTRANSFERASE"/>
    <property type="match status" value="1"/>
</dbReference>
<evidence type="ECO:0000256" key="4">
    <source>
        <dbReference type="ARBA" id="ARBA00022691"/>
    </source>
</evidence>
<evidence type="ECO:0000256" key="9">
    <source>
        <dbReference type="ARBA" id="ARBA00077143"/>
    </source>
</evidence>
<keyword evidence="4 12" id="KW-0949">S-adenosyl-L-methionine</keyword>
<keyword evidence="2 12" id="KW-0489">Methyltransferase</keyword>
<dbReference type="InterPro" id="IPR029063">
    <property type="entry name" value="SAM-dependent_MTases_sf"/>
</dbReference>
<dbReference type="Proteomes" id="UP000324241">
    <property type="component" value="Unassembled WGS sequence"/>
</dbReference>
<dbReference type="NCBIfam" id="TIGR00308">
    <property type="entry name" value="TRM1"/>
    <property type="match status" value="1"/>
</dbReference>
<dbReference type="FunFam" id="3.30.56.70:FF:000001">
    <property type="entry name" value="tRNA (guanine(26)-N(2))-dimethyltransferase"/>
    <property type="match status" value="1"/>
</dbReference>
<dbReference type="PANTHER" id="PTHR10631:SF3">
    <property type="entry name" value="TRNA (GUANINE(26)-N(2))-DIMETHYLTRANSFERASE"/>
    <property type="match status" value="1"/>
</dbReference>
<dbReference type="EC" id="2.1.1.216" evidence="7"/>
<evidence type="ECO:0000256" key="10">
    <source>
        <dbReference type="ARBA" id="ARBA00082896"/>
    </source>
</evidence>
<protein>
    <recommendedName>
        <fullName evidence="7">tRNA (guanine(26)-N(2))-dimethyltransferase</fullName>
        <ecNumber evidence="7">2.1.1.216</ecNumber>
    </recommendedName>
    <alternativeName>
        <fullName evidence="10">tRNA 2,2-dimethylguanosine-26 methyltransferase</fullName>
    </alternativeName>
    <alternativeName>
        <fullName evidence="9">tRNA(guanine-26,N(2)-N(2)) methyltransferase</fullName>
    </alternativeName>
    <alternativeName>
        <fullName evidence="11">tRNA(m(2,2)G26)dimethyltransferase</fullName>
    </alternativeName>
</protein>
<evidence type="ECO:0000256" key="6">
    <source>
        <dbReference type="ARBA" id="ARBA00022884"/>
    </source>
</evidence>
<dbReference type="EMBL" id="QUQM01000003">
    <property type="protein sequence ID" value="KAA8649241.1"/>
    <property type="molecule type" value="Genomic_DNA"/>
</dbReference>
<accession>A0A5M9MQ53</accession>
<dbReference type="GO" id="GO:0160104">
    <property type="term" value="F:tRNA (guanine(26)-N2)-dimethyltransferase activity"/>
    <property type="evidence" value="ECO:0007669"/>
    <property type="project" value="UniProtKB-EC"/>
</dbReference>
<dbReference type="VEuPathDB" id="FungiDB:EYZ11_003045"/>
<evidence type="ECO:0000256" key="1">
    <source>
        <dbReference type="ARBA" id="ARBA00022555"/>
    </source>
</evidence>
<evidence type="ECO:0000313" key="15">
    <source>
        <dbReference type="Proteomes" id="UP000324241"/>
    </source>
</evidence>
<dbReference type="GeneID" id="54327838"/>
<evidence type="ECO:0000256" key="12">
    <source>
        <dbReference type="PROSITE-ProRule" id="PRU00958"/>
    </source>
</evidence>
<dbReference type="PROSITE" id="PS51626">
    <property type="entry name" value="SAM_MT_TRM1"/>
    <property type="match status" value="1"/>
</dbReference>
<dbReference type="GO" id="GO:0002940">
    <property type="term" value="P:tRNA N2-guanine methylation"/>
    <property type="evidence" value="ECO:0007669"/>
    <property type="project" value="TreeGrafter"/>
</dbReference>
<keyword evidence="3 12" id="KW-0808">Transferase</keyword>
<keyword evidence="1 12" id="KW-0820">tRNA-binding</keyword>
<dbReference type="AlphaFoldDB" id="A0A5M9MQ53"/>
<sequence>METPLPPRMSGGYVQHDGKEYKAVKEGLAYILSPPTQSAASEETKTDPTTCEATQSVFYNPIQQFNRDLSVLAIKAYGEHLLSLKKQKAANRARKSAEAILTKGTKRKRDELYGEVQDSKSENDERLVPSPNQLDSRAYMEQNNSPSFTILDALSATGLRALRYASEIPFTTRIVANDLSPSAVQSMKMNIEYNGLGKLIEPNIGDARAYMYSRSNMHRAQSIGNSSSRFDVIDLDPYGSAAPFMDAALQGVKDGGLLCVTCTDAGVWASNGYPEKSFALYGGVPIKGSHSHEGGLRLILHGLAMSATKYGLAIEPLLSLSIDFYARVFVRVHRSPAEVKFVSGNTMMVYNCDSGCGAWSTQPLTQTKQRLDRKGTPFYHYGFAQGPVAGTQCEQCGFRTHIGGPMWAGPLHNPQFIQKILDMLPEVNKDTYQTADRIEGMLITALEEDLYINDSATLQTPVSADIEGSNSSPSKCSAIIPRMNPAQREPHPFYFSLSSLSKVLRTSTVPYDTFCGALRHIGYRTARSHAKPNTVRTNAPWSVIWEVMREWVRQKSPIREGALKAGTAGATIMAKSRKQSRESNGGNQLLEVLRNEIKSAVESGDNVSDVVTKVEAALYRSRARPSHESSETNRDLGVPNSQESTLEIIFDEALGREASSKRRLVRYQTNPRANWGPLNRASGGG</sequence>
<dbReference type="CDD" id="cd02440">
    <property type="entry name" value="AdoMet_MTases"/>
    <property type="match status" value="1"/>
</dbReference>
<evidence type="ECO:0000256" key="3">
    <source>
        <dbReference type="ARBA" id="ARBA00022679"/>
    </source>
</evidence>
<reference evidence="14 15" key="1">
    <citation type="submission" date="2019-08" db="EMBL/GenBank/DDBJ databases">
        <title>The genome sequence of a newly discovered highly antifungal drug resistant Aspergillus species, Aspergillus tanneri NIH 1004.</title>
        <authorList>
            <person name="Mounaud S."/>
            <person name="Singh I."/>
            <person name="Joardar V."/>
            <person name="Pakala S."/>
            <person name="Pakala S."/>
            <person name="Venepally P."/>
            <person name="Chung J.K."/>
            <person name="Losada L."/>
            <person name="Nierman W.C."/>
        </authorList>
    </citation>
    <scope>NUCLEOTIDE SEQUENCE [LARGE SCALE GENOMIC DNA]</scope>
    <source>
        <strain evidence="14 15">NIH1004</strain>
    </source>
</reference>
<dbReference type="Pfam" id="PF02005">
    <property type="entry name" value="TRM"/>
    <property type="match status" value="2"/>
</dbReference>
<evidence type="ECO:0000256" key="8">
    <source>
        <dbReference type="ARBA" id="ARBA00051897"/>
    </source>
</evidence>
<dbReference type="InterPro" id="IPR042296">
    <property type="entry name" value="tRNA_met_Trm1_C"/>
</dbReference>
<evidence type="ECO:0000256" key="7">
    <source>
        <dbReference type="ARBA" id="ARBA00039099"/>
    </source>
</evidence>
<evidence type="ECO:0000256" key="5">
    <source>
        <dbReference type="ARBA" id="ARBA00022694"/>
    </source>
</evidence>
<gene>
    <name evidence="14" type="primary">TRMT1</name>
    <name evidence="14" type="ORF">ATNIH1004_005136</name>
</gene>
<proteinExistence type="inferred from homology"/>
<dbReference type="GO" id="GO:0005634">
    <property type="term" value="C:nucleus"/>
    <property type="evidence" value="ECO:0007669"/>
    <property type="project" value="TreeGrafter"/>
</dbReference>
<name>A0A5M9MQ53_9EURO</name>
<feature type="region of interest" description="Disordered" evidence="13">
    <location>
        <begin position="620"/>
        <end position="641"/>
    </location>
</feature>
<comment type="catalytic activity">
    <reaction evidence="8">
        <text>guanosine(26) in tRNA + 2 S-adenosyl-L-methionine = N(2)-dimethylguanosine(26) in tRNA + 2 S-adenosyl-L-homocysteine + 2 H(+)</text>
        <dbReference type="Rhea" id="RHEA:43140"/>
        <dbReference type="Rhea" id="RHEA-COMP:10359"/>
        <dbReference type="Rhea" id="RHEA-COMP:10360"/>
        <dbReference type="ChEBI" id="CHEBI:15378"/>
        <dbReference type="ChEBI" id="CHEBI:57856"/>
        <dbReference type="ChEBI" id="CHEBI:59789"/>
        <dbReference type="ChEBI" id="CHEBI:74269"/>
        <dbReference type="ChEBI" id="CHEBI:74513"/>
        <dbReference type="EC" id="2.1.1.216"/>
    </reaction>
</comment>
<dbReference type="GO" id="GO:0000049">
    <property type="term" value="F:tRNA binding"/>
    <property type="evidence" value="ECO:0007669"/>
    <property type="project" value="UniProtKB-UniRule"/>
</dbReference>
<dbReference type="VEuPathDB" id="FungiDB:EYZ11_003060"/>
<evidence type="ECO:0000313" key="14">
    <source>
        <dbReference type="EMBL" id="KAA8649241.1"/>
    </source>
</evidence>
<evidence type="ECO:0000256" key="11">
    <source>
        <dbReference type="ARBA" id="ARBA00083299"/>
    </source>
</evidence>
<keyword evidence="6 12" id="KW-0694">RNA-binding</keyword>
<dbReference type="RefSeq" id="XP_033428602.1">
    <property type="nucleotide sequence ID" value="XM_033569796.1"/>
</dbReference>
<dbReference type="Gene3D" id="3.30.56.70">
    <property type="entry name" value="N2,N2-dimethylguanosine tRNA methyltransferase, C-terminal domain"/>
    <property type="match status" value="1"/>
</dbReference>
<evidence type="ECO:0000256" key="2">
    <source>
        <dbReference type="ARBA" id="ARBA00022603"/>
    </source>
</evidence>
<keyword evidence="5 12" id="KW-0819">tRNA processing</keyword>
<dbReference type="Gene3D" id="3.40.50.150">
    <property type="entry name" value="Vaccinia Virus protein VP39"/>
    <property type="match status" value="1"/>
</dbReference>
<comment type="similarity">
    <text evidence="12">Belongs to the class I-like SAM-binding methyltransferase superfamily. Trm1 family.</text>
</comment>
<organism evidence="14 15">
    <name type="scientific">Aspergillus tanneri</name>
    <dbReference type="NCBI Taxonomy" id="1220188"/>
    <lineage>
        <taxon>Eukaryota</taxon>
        <taxon>Fungi</taxon>
        <taxon>Dikarya</taxon>
        <taxon>Ascomycota</taxon>
        <taxon>Pezizomycotina</taxon>
        <taxon>Eurotiomycetes</taxon>
        <taxon>Eurotiomycetidae</taxon>
        <taxon>Eurotiales</taxon>
        <taxon>Aspergillaceae</taxon>
        <taxon>Aspergillus</taxon>
        <taxon>Aspergillus subgen. Circumdati</taxon>
    </lineage>
</organism>
<evidence type="ECO:0000256" key="13">
    <source>
        <dbReference type="SAM" id="MobiDB-lite"/>
    </source>
</evidence>
<feature type="compositionally biased region" description="Basic and acidic residues" evidence="13">
    <location>
        <begin position="625"/>
        <end position="634"/>
    </location>
</feature>
<dbReference type="InterPro" id="IPR002905">
    <property type="entry name" value="Trm1"/>
</dbReference>
<dbReference type="SUPFAM" id="SSF53335">
    <property type="entry name" value="S-adenosyl-L-methionine-dependent methyltransferases"/>
    <property type="match status" value="1"/>
</dbReference>
<comment type="caution">
    <text evidence="14">The sequence shown here is derived from an EMBL/GenBank/DDBJ whole genome shotgun (WGS) entry which is preliminary data.</text>
</comment>
<dbReference type="OrthoDB" id="6349953at2759"/>